<dbReference type="Gene3D" id="2.60.40.1120">
    <property type="entry name" value="Carboxypeptidase-like, regulatory domain"/>
    <property type="match status" value="1"/>
</dbReference>
<organism evidence="12 13">
    <name type="scientific">Emticicia soli</name>
    <dbReference type="NCBI Taxonomy" id="2027878"/>
    <lineage>
        <taxon>Bacteria</taxon>
        <taxon>Pseudomonadati</taxon>
        <taxon>Bacteroidota</taxon>
        <taxon>Cytophagia</taxon>
        <taxon>Cytophagales</taxon>
        <taxon>Leadbetterellaceae</taxon>
        <taxon>Emticicia</taxon>
    </lineage>
</organism>
<comment type="subcellular location">
    <subcellularLocation>
        <location evidence="1 8">Cell outer membrane</location>
        <topology evidence="1 8">Multi-pass membrane protein</topology>
    </subcellularLocation>
</comment>
<dbReference type="SUPFAM" id="SSF49464">
    <property type="entry name" value="Carboxypeptidase regulatory domain-like"/>
    <property type="match status" value="1"/>
</dbReference>
<evidence type="ECO:0000256" key="1">
    <source>
        <dbReference type="ARBA" id="ARBA00004571"/>
    </source>
</evidence>
<reference evidence="13" key="1">
    <citation type="journal article" date="2019" name="Int. J. Syst. Evol. Microbiol.">
        <title>The Global Catalogue of Microorganisms (GCM) 10K type strain sequencing project: providing services to taxonomists for standard genome sequencing and annotation.</title>
        <authorList>
            <consortium name="The Broad Institute Genomics Platform"/>
            <consortium name="The Broad Institute Genome Sequencing Center for Infectious Disease"/>
            <person name="Wu L."/>
            <person name="Ma J."/>
        </authorList>
    </citation>
    <scope>NUCLEOTIDE SEQUENCE [LARGE SCALE GENOMIC DNA]</scope>
    <source>
        <strain evidence="13">KCTC 52344</strain>
    </source>
</reference>
<evidence type="ECO:0000313" key="13">
    <source>
        <dbReference type="Proteomes" id="UP001597510"/>
    </source>
</evidence>
<name>A0ABW5JCE9_9BACT</name>
<keyword evidence="12" id="KW-0675">Receptor</keyword>
<comment type="similarity">
    <text evidence="8">Belongs to the TonB-dependent receptor family.</text>
</comment>
<dbReference type="InterPro" id="IPR041700">
    <property type="entry name" value="OMP_b-brl_3"/>
</dbReference>
<dbReference type="RefSeq" id="WP_340233931.1">
    <property type="nucleotide sequence ID" value="NZ_JBBEWC010000001.1"/>
</dbReference>
<dbReference type="InterPro" id="IPR039426">
    <property type="entry name" value="TonB-dep_rcpt-like"/>
</dbReference>
<dbReference type="Pfam" id="PF13715">
    <property type="entry name" value="CarbopepD_reg_2"/>
    <property type="match status" value="1"/>
</dbReference>
<evidence type="ECO:0000313" key="12">
    <source>
        <dbReference type="EMBL" id="MFD2523732.1"/>
    </source>
</evidence>
<evidence type="ECO:0000256" key="7">
    <source>
        <dbReference type="ARBA" id="ARBA00023237"/>
    </source>
</evidence>
<accession>A0ABW5JCE9</accession>
<dbReference type="Gene3D" id="2.170.130.10">
    <property type="entry name" value="TonB-dependent receptor, plug domain"/>
    <property type="match status" value="1"/>
</dbReference>
<keyword evidence="3 8" id="KW-1134">Transmembrane beta strand</keyword>
<evidence type="ECO:0000256" key="9">
    <source>
        <dbReference type="SAM" id="SignalP"/>
    </source>
</evidence>
<gene>
    <name evidence="12" type="ORF">ACFSR2_22725</name>
</gene>
<evidence type="ECO:0000256" key="5">
    <source>
        <dbReference type="ARBA" id="ARBA00022729"/>
    </source>
</evidence>
<dbReference type="Gene3D" id="2.40.170.20">
    <property type="entry name" value="TonB-dependent receptor, beta-barrel domain"/>
    <property type="match status" value="1"/>
</dbReference>
<dbReference type="PANTHER" id="PTHR30069:SF29">
    <property type="entry name" value="HEMOGLOBIN AND HEMOGLOBIN-HAPTOGLOBIN-BINDING PROTEIN 1-RELATED"/>
    <property type="match status" value="1"/>
</dbReference>
<evidence type="ECO:0000259" key="11">
    <source>
        <dbReference type="Pfam" id="PF14905"/>
    </source>
</evidence>
<evidence type="ECO:0000256" key="6">
    <source>
        <dbReference type="ARBA" id="ARBA00023136"/>
    </source>
</evidence>
<protein>
    <submittedName>
        <fullName evidence="12">TonB-dependent receptor domain-containing protein</fullName>
    </submittedName>
</protein>
<feature type="signal peptide" evidence="9">
    <location>
        <begin position="1"/>
        <end position="19"/>
    </location>
</feature>
<evidence type="ECO:0000259" key="10">
    <source>
        <dbReference type="Pfam" id="PF07715"/>
    </source>
</evidence>
<feature type="chain" id="PRO_5045104590" evidence="9">
    <location>
        <begin position="20"/>
        <end position="787"/>
    </location>
</feature>
<dbReference type="InterPro" id="IPR008969">
    <property type="entry name" value="CarboxyPept-like_regulatory"/>
</dbReference>
<dbReference type="InterPro" id="IPR037066">
    <property type="entry name" value="Plug_dom_sf"/>
</dbReference>
<keyword evidence="5 9" id="KW-0732">Signal</keyword>
<sequence>MRNLYVFSFLLLLSINSFAQSSKLIGQVVSANGQEVSFASIAVKKTKLGVVADEKGKFTLNNISPGKHTLLVTMVGYESTTKEVEVSGSTTTEIKIQLKETDNTLQEVNVVGNIGITKVKPQTIQYASKDLISQNGGTAGDILKAMPSVAMGGSPNHNRDIRFRGLGNGYTQVLINGQPTGVSGNNRETVLDLIPANQIERIEILANPTADVVSSGVNGVVNIILKKGVPSTKLYDAIGKANFTADHLGGYNGGVALNGRAKNLTIGGSFDRLYRIVENNSNGEIFKFNSAGERTENQFQDKKESKNFTNNTANGFLGYNTKGWDFYTEYLFGDQTEDKQKTETTTVFDAANKFKSGKHVVAPESKHVYFHNPSARLTKNLGKHEFQLSYNYNRSGEDKTQNQKEYGALETNEPVLNKVPKMQRVDDRITLNTHLPSFYWSSTVLKNSVVKVGYQGFYTSRNIVRNTEAYDEKTNAWNPKDENKNNFEANESVNAYFATFQWNTEKLKTNFGYRHEIADIKTKASSQNDYSKGHYSTGLPSVHLQYFLTSKTYLASSVGRRIRRPGFNDLNPFVEIKSSTEQKIGNPDLRPERAWAYELGVFTQVNAFNIGANLFMRDIRDLIQKNITDENGVFVEKLINIHGARTSGVELVSAAKLGSWFNINGNYSKFWSKISSKDINNGDQLKDQFSWTAKVLADFSLPHKINAQIISNWVGPKNTIQEGEGKVHFVDIGIQKTLGKGNALFLRATDIFDTLKKHKYTNTASQVSSTYEQTQGRIFSVGASVNF</sequence>
<feature type="domain" description="Outer membrane protein beta-barrel" evidence="11">
    <location>
        <begin position="383"/>
        <end position="784"/>
    </location>
</feature>
<dbReference type="PANTHER" id="PTHR30069">
    <property type="entry name" value="TONB-DEPENDENT OUTER MEMBRANE RECEPTOR"/>
    <property type="match status" value="1"/>
</dbReference>
<keyword evidence="2 8" id="KW-0813">Transport</keyword>
<dbReference type="PROSITE" id="PS52016">
    <property type="entry name" value="TONB_DEPENDENT_REC_3"/>
    <property type="match status" value="1"/>
</dbReference>
<dbReference type="InterPro" id="IPR036942">
    <property type="entry name" value="Beta-barrel_TonB_sf"/>
</dbReference>
<dbReference type="Pfam" id="PF07715">
    <property type="entry name" value="Plug"/>
    <property type="match status" value="1"/>
</dbReference>
<dbReference type="Proteomes" id="UP001597510">
    <property type="component" value="Unassembled WGS sequence"/>
</dbReference>
<proteinExistence type="inferred from homology"/>
<evidence type="ECO:0000256" key="4">
    <source>
        <dbReference type="ARBA" id="ARBA00022692"/>
    </source>
</evidence>
<dbReference type="Pfam" id="PF14905">
    <property type="entry name" value="OMP_b-brl_3"/>
    <property type="match status" value="1"/>
</dbReference>
<dbReference type="EMBL" id="JBHULC010000038">
    <property type="protein sequence ID" value="MFD2523732.1"/>
    <property type="molecule type" value="Genomic_DNA"/>
</dbReference>
<feature type="domain" description="TonB-dependent receptor plug" evidence="10">
    <location>
        <begin position="121"/>
        <end position="220"/>
    </location>
</feature>
<keyword evidence="7 8" id="KW-0998">Cell outer membrane</keyword>
<keyword evidence="13" id="KW-1185">Reference proteome</keyword>
<dbReference type="SUPFAM" id="SSF56935">
    <property type="entry name" value="Porins"/>
    <property type="match status" value="1"/>
</dbReference>
<evidence type="ECO:0000256" key="3">
    <source>
        <dbReference type="ARBA" id="ARBA00022452"/>
    </source>
</evidence>
<dbReference type="InterPro" id="IPR012910">
    <property type="entry name" value="Plug_dom"/>
</dbReference>
<evidence type="ECO:0000256" key="8">
    <source>
        <dbReference type="PROSITE-ProRule" id="PRU01360"/>
    </source>
</evidence>
<keyword evidence="6 8" id="KW-0472">Membrane</keyword>
<evidence type="ECO:0000256" key="2">
    <source>
        <dbReference type="ARBA" id="ARBA00022448"/>
    </source>
</evidence>
<keyword evidence="4 8" id="KW-0812">Transmembrane</keyword>
<comment type="caution">
    <text evidence="12">The sequence shown here is derived from an EMBL/GenBank/DDBJ whole genome shotgun (WGS) entry which is preliminary data.</text>
</comment>